<gene>
    <name evidence="1" type="ordered locus">Desdi_0829</name>
</gene>
<dbReference type="NCBIfam" id="TIGR03995">
    <property type="entry name" value="target_X_rSAM"/>
    <property type="match status" value="1"/>
</dbReference>
<evidence type="ECO:0000313" key="2">
    <source>
        <dbReference type="Proteomes" id="UP000010797"/>
    </source>
</evidence>
<name>L0F3C8_DESDL</name>
<keyword evidence="2" id="KW-1185">Reference proteome</keyword>
<dbReference type="Proteomes" id="UP000010797">
    <property type="component" value="Chromosome"/>
</dbReference>
<accession>L0F3C8</accession>
<dbReference type="AlphaFoldDB" id="L0F3C8"/>
<dbReference type="Pfam" id="PF26005">
    <property type="entry name" value="rSAM_target_put"/>
    <property type="match status" value="1"/>
</dbReference>
<protein>
    <submittedName>
        <fullName evidence="1">Putative rSAM target protein, CGCGG family</fullName>
    </submittedName>
</protein>
<organism evidence="1 2">
    <name type="scientific">Desulfitobacterium dichloroeliminans (strain LMG P-21439 / DCA1)</name>
    <dbReference type="NCBI Taxonomy" id="871963"/>
    <lineage>
        <taxon>Bacteria</taxon>
        <taxon>Bacillati</taxon>
        <taxon>Bacillota</taxon>
        <taxon>Clostridia</taxon>
        <taxon>Eubacteriales</taxon>
        <taxon>Desulfitobacteriaceae</taxon>
        <taxon>Desulfitobacterium</taxon>
    </lineage>
</organism>
<evidence type="ECO:0000313" key="1">
    <source>
        <dbReference type="EMBL" id="AGA68354.1"/>
    </source>
</evidence>
<proteinExistence type="predicted"/>
<dbReference type="HOGENOM" id="CLU_157707_0_0_9"/>
<sequence length="90" mass="10220">MMKNMNYSVGLEHDDYANDRDLVIKDALEAVADTGVGYYVNVVTPATFGNPADYLTELLDQRFGERIKYQFIDQCGCGGYVLRVWKLSEK</sequence>
<dbReference type="EMBL" id="CP003344">
    <property type="protein sequence ID" value="AGA68354.1"/>
    <property type="molecule type" value="Genomic_DNA"/>
</dbReference>
<dbReference type="InterPro" id="IPR023906">
    <property type="entry name" value="rSAM_target_put"/>
</dbReference>
<dbReference type="eggNOG" id="ENOG5033GKZ">
    <property type="taxonomic scope" value="Bacteria"/>
</dbReference>
<reference evidence="2" key="1">
    <citation type="submission" date="2012-02" db="EMBL/GenBank/DDBJ databases">
        <title>Complete sequence of Desulfitobacterium dichloroeliminans LMG P-21439.</title>
        <authorList>
            <person name="Lucas S."/>
            <person name="Han J."/>
            <person name="Lapidus A."/>
            <person name="Cheng J.-F."/>
            <person name="Goodwin L."/>
            <person name="Pitluck S."/>
            <person name="Peters L."/>
            <person name="Ovchinnikova G."/>
            <person name="Teshima H."/>
            <person name="Detter J.C."/>
            <person name="Han C."/>
            <person name="Tapia R."/>
            <person name="Land M."/>
            <person name="Hauser L."/>
            <person name="Kyrpides N."/>
            <person name="Ivanova N."/>
            <person name="Pagani I."/>
            <person name="Kruse T."/>
            <person name="de Vos W.M."/>
            <person name="Boon N."/>
            <person name="Smidt H."/>
            <person name="Woyke T."/>
        </authorList>
    </citation>
    <scope>NUCLEOTIDE SEQUENCE [LARGE SCALE GENOMIC DNA]</scope>
    <source>
        <strain evidence="2">LMG P-21439 / DCA1</strain>
    </source>
</reference>
<dbReference type="KEGG" id="ddl:Desdi_0829"/>